<dbReference type="PANTHER" id="PTHR36439">
    <property type="entry name" value="BLL4334 PROTEIN"/>
    <property type="match status" value="1"/>
</dbReference>
<organism evidence="1 2">
    <name type="scientific">Sphingomonas jejuensis</name>
    <dbReference type="NCBI Taxonomy" id="904715"/>
    <lineage>
        <taxon>Bacteria</taxon>
        <taxon>Pseudomonadati</taxon>
        <taxon>Pseudomonadota</taxon>
        <taxon>Alphaproteobacteria</taxon>
        <taxon>Sphingomonadales</taxon>
        <taxon>Sphingomonadaceae</taxon>
        <taxon>Sphingomonas</taxon>
    </lineage>
</organism>
<dbReference type="Gene3D" id="3.30.70.1280">
    <property type="entry name" value="SP0830-like domains"/>
    <property type="match status" value="1"/>
</dbReference>
<comment type="caution">
    <text evidence="1">The sequence shown here is derived from an EMBL/GenBank/DDBJ whole genome shotgun (WGS) entry which is preliminary data.</text>
</comment>
<sequence length="182" mass="19685">MTAFIALLRGINVGGNRSIRMSDLCRHLGTRGFTDVRSYLASGNILLRSEASADTLAADLERAIADGFGFHVDVVVRSAAAWQRYLDDVPFEEEGRQSPNLVMLTIGKQPATDDDLSVVRARASGREVATRRGDALWLFYGDGAGRSKMPMAPSQGLWTTRNLRTLRATAAMLSGADDQPAG</sequence>
<proteinExistence type="predicted"/>
<dbReference type="Proteomes" id="UP000734218">
    <property type="component" value="Unassembled WGS sequence"/>
</dbReference>
<evidence type="ECO:0000313" key="1">
    <source>
        <dbReference type="EMBL" id="NJC33412.1"/>
    </source>
</evidence>
<name>A0ABX0XKM9_9SPHN</name>
<dbReference type="Pfam" id="PF08002">
    <property type="entry name" value="DUF1697"/>
    <property type="match status" value="1"/>
</dbReference>
<dbReference type="PIRSF" id="PIRSF008502">
    <property type="entry name" value="UCP008502"/>
    <property type="match status" value="1"/>
</dbReference>
<accession>A0ABX0XKM9</accession>
<dbReference type="SUPFAM" id="SSF160379">
    <property type="entry name" value="SP0830-like"/>
    <property type="match status" value="1"/>
</dbReference>
<dbReference type="RefSeq" id="WP_167953375.1">
    <property type="nucleotide sequence ID" value="NZ_JAATJE010000001.1"/>
</dbReference>
<reference evidence="1 2" key="1">
    <citation type="submission" date="2020-03" db="EMBL/GenBank/DDBJ databases">
        <title>Genomic Encyclopedia of Type Strains, Phase IV (KMG-IV): sequencing the most valuable type-strain genomes for metagenomic binning, comparative biology and taxonomic classification.</title>
        <authorList>
            <person name="Goeker M."/>
        </authorList>
    </citation>
    <scope>NUCLEOTIDE SEQUENCE [LARGE SCALE GENOMIC DNA]</scope>
    <source>
        <strain evidence="1 2">DSM 27651</strain>
    </source>
</reference>
<dbReference type="PANTHER" id="PTHR36439:SF1">
    <property type="entry name" value="DUF1697 DOMAIN-CONTAINING PROTEIN"/>
    <property type="match status" value="1"/>
</dbReference>
<keyword evidence="2" id="KW-1185">Reference proteome</keyword>
<dbReference type="EMBL" id="JAATJE010000001">
    <property type="protein sequence ID" value="NJC33412.1"/>
    <property type="molecule type" value="Genomic_DNA"/>
</dbReference>
<dbReference type="InterPro" id="IPR012545">
    <property type="entry name" value="DUF1697"/>
</dbReference>
<gene>
    <name evidence="1" type="ORF">GGR88_000886</name>
</gene>
<evidence type="ECO:0000313" key="2">
    <source>
        <dbReference type="Proteomes" id="UP000734218"/>
    </source>
</evidence>
<protein>
    <submittedName>
        <fullName evidence="1">Uncharacterized protein (DUF1697 family)</fullName>
    </submittedName>
</protein>